<dbReference type="KEGG" id="ima:PO878_01220"/>
<dbReference type="GO" id="GO:0016705">
    <property type="term" value="F:oxidoreductase activity, acting on paired donors, with incorporation or reduction of molecular oxygen"/>
    <property type="evidence" value="ECO:0007669"/>
    <property type="project" value="InterPro"/>
</dbReference>
<dbReference type="EMBL" id="CP116942">
    <property type="protein sequence ID" value="WCO67338.1"/>
    <property type="molecule type" value="Genomic_DNA"/>
</dbReference>
<proteinExistence type="predicted"/>
<evidence type="ECO:0000259" key="1">
    <source>
        <dbReference type="Pfam" id="PF00296"/>
    </source>
</evidence>
<keyword evidence="2" id="KW-0560">Oxidoreductase</keyword>
<dbReference type="AlphaFoldDB" id="A0AAE9YA33"/>
<name>A0AAE9YA33_9ACTN</name>
<accession>A0AAE9YA33</accession>
<organism evidence="2 3">
    <name type="scientific">Iamia majanohamensis</name>
    <dbReference type="NCBI Taxonomy" id="467976"/>
    <lineage>
        <taxon>Bacteria</taxon>
        <taxon>Bacillati</taxon>
        <taxon>Actinomycetota</taxon>
        <taxon>Acidimicrobiia</taxon>
        <taxon>Acidimicrobiales</taxon>
        <taxon>Iamiaceae</taxon>
        <taxon>Iamia</taxon>
    </lineage>
</organism>
<gene>
    <name evidence="2" type="ORF">PO878_01220</name>
</gene>
<sequence length="281" mass="29226">MRLGLTTGFGTVGPPDDVAALVAHAEAVGFDSVWLTEHVVVPVDHAPRYPYTDDGRLPIGAGADLPDPLTWLAFAAAHTRRLLLGTGCLVLPQRNPVVLAKEAATVDRLSGGRLRLGVGLGWMREEAEAVGSAWEDRADRVEEGIALLRDLWSPGPSALPGGPALSLPAPSAGTVPIVVCGPSRAAARRAGRVGDGYLCGHRDPEVVADRLAALRAAATDAGRDPDGIEVTVGATPRLRTLEAMAALGVHRAFVTLPCRGAERDRAALDRLAPLVEAAAAL</sequence>
<dbReference type="Gene3D" id="3.20.20.30">
    <property type="entry name" value="Luciferase-like domain"/>
    <property type="match status" value="1"/>
</dbReference>
<dbReference type="NCBIfam" id="TIGR03619">
    <property type="entry name" value="F420_Rv2161c"/>
    <property type="match status" value="1"/>
</dbReference>
<dbReference type="Pfam" id="PF00296">
    <property type="entry name" value="Bac_luciferase"/>
    <property type="match status" value="1"/>
</dbReference>
<dbReference type="RefSeq" id="WP_272736860.1">
    <property type="nucleotide sequence ID" value="NZ_CP116942.1"/>
</dbReference>
<dbReference type="EC" id="1.-.-.-" evidence="2"/>
<feature type="domain" description="Luciferase-like" evidence="1">
    <location>
        <begin position="13"/>
        <end position="249"/>
    </location>
</feature>
<dbReference type="Proteomes" id="UP001216390">
    <property type="component" value="Chromosome"/>
</dbReference>
<protein>
    <submittedName>
        <fullName evidence="2">TIGR03619 family F420-dependent LLM class oxidoreductase</fullName>
        <ecNumber evidence="2">1.-.-.-</ecNumber>
    </submittedName>
</protein>
<dbReference type="InterPro" id="IPR011251">
    <property type="entry name" value="Luciferase-like_dom"/>
</dbReference>
<dbReference type="InterPro" id="IPR036661">
    <property type="entry name" value="Luciferase-like_sf"/>
</dbReference>
<evidence type="ECO:0000313" key="2">
    <source>
        <dbReference type="EMBL" id="WCO67338.1"/>
    </source>
</evidence>
<dbReference type="InterPro" id="IPR019921">
    <property type="entry name" value="Lucif-like_OxRdtase_Rv2161c"/>
</dbReference>
<keyword evidence="3" id="KW-1185">Reference proteome</keyword>
<dbReference type="SUPFAM" id="SSF51679">
    <property type="entry name" value="Bacterial luciferase-like"/>
    <property type="match status" value="1"/>
</dbReference>
<dbReference type="PANTHER" id="PTHR43244:SF2">
    <property type="entry name" value="CONSERVED HYPOTHETICAL ALANINE AND PROLINE-RICH PROTEIN"/>
    <property type="match status" value="1"/>
</dbReference>
<evidence type="ECO:0000313" key="3">
    <source>
        <dbReference type="Proteomes" id="UP001216390"/>
    </source>
</evidence>
<reference evidence="2" key="1">
    <citation type="submission" date="2023-01" db="EMBL/GenBank/DDBJ databases">
        <title>The diversity of Class Acidimicrobiia in South China Sea sediment environments and the proposal of Iamia marina sp. nov., a novel species of the genus Iamia.</title>
        <authorList>
            <person name="He Y."/>
            <person name="Tian X."/>
        </authorList>
    </citation>
    <scope>NUCLEOTIDE SEQUENCE</scope>
    <source>
        <strain evidence="2">DSM 19957</strain>
    </source>
</reference>
<dbReference type="InterPro" id="IPR050564">
    <property type="entry name" value="F420-G6PD/mer"/>
</dbReference>
<dbReference type="PANTHER" id="PTHR43244">
    <property type="match status" value="1"/>
</dbReference>